<feature type="transmembrane region" description="Helical" evidence="1">
    <location>
        <begin position="114"/>
        <end position="135"/>
    </location>
</feature>
<dbReference type="Pfam" id="PF00505">
    <property type="entry name" value="HMG_box"/>
    <property type="match status" value="1"/>
</dbReference>
<keyword evidence="1" id="KW-0472">Membrane</keyword>
<dbReference type="SUPFAM" id="SSF47095">
    <property type="entry name" value="HMG-box"/>
    <property type="match status" value="1"/>
</dbReference>
<evidence type="ECO:0000313" key="3">
    <source>
        <dbReference type="EMBL" id="QHU16053.1"/>
    </source>
</evidence>
<dbReference type="Gene3D" id="1.10.30.10">
    <property type="entry name" value="High mobility group box domain"/>
    <property type="match status" value="1"/>
</dbReference>
<dbReference type="InterPro" id="IPR009071">
    <property type="entry name" value="HMG_box_dom"/>
</dbReference>
<proteinExistence type="predicted"/>
<accession>A0A6C0KFD4</accession>
<evidence type="ECO:0000259" key="2">
    <source>
        <dbReference type="PROSITE" id="PS50118"/>
    </source>
</evidence>
<name>A0A6C0KFD4_9ZZZZ</name>
<dbReference type="AlphaFoldDB" id="A0A6C0KFD4"/>
<keyword evidence="1" id="KW-0812">Transmembrane</keyword>
<dbReference type="PROSITE" id="PS50118">
    <property type="entry name" value="HMG_BOX_2"/>
    <property type="match status" value="1"/>
</dbReference>
<feature type="domain" description="HMG box" evidence="2">
    <location>
        <begin position="1"/>
        <end position="42"/>
    </location>
</feature>
<keyword evidence="1" id="KW-1133">Transmembrane helix</keyword>
<evidence type="ECO:0000256" key="1">
    <source>
        <dbReference type="SAM" id="Phobius"/>
    </source>
</evidence>
<feature type="transmembrane region" description="Helical" evidence="1">
    <location>
        <begin position="174"/>
        <end position="194"/>
    </location>
</feature>
<organism evidence="3">
    <name type="scientific">viral metagenome</name>
    <dbReference type="NCBI Taxonomy" id="1070528"/>
    <lineage>
        <taxon>unclassified sequences</taxon>
        <taxon>metagenomes</taxon>
        <taxon>organismal metagenomes</taxon>
    </lineage>
</organism>
<protein>
    <recommendedName>
        <fullName evidence="2">HMG box domain-containing protein</fullName>
    </recommendedName>
</protein>
<reference evidence="3" key="1">
    <citation type="journal article" date="2020" name="Nature">
        <title>Giant virus diversity and host interactions through global metagenomics.</title>
        <authorList>
            <person name="Schulz F."/>
            <person name="Roux S."/>
            <person name="Paez-Espino D."/>
            <person name="Jungbluth S."/>
            <person name="Walsh D.A."/>
            <person name="Denef V.J."/>
            <person name="McMahon K.D."/>
            <person name="Konstantinidis K.T."/>
            <person name="Eloe-Fadrosh E.A."/>
            <person name="Kyrpides N.C."/>
            <person name="Woyke T."/>
        </authorList>
    </citation>
    <scope>NUCLEOTIDE SEQUENCE</scope>
    <source>
        <strain evidence="3">GVMAG-S-3300010158-109</strain>
    </source>
</reference>
<dbReference type="EMBL" id="MN740875">
    <property type="protein sequence ID" value="QHU16053.1"/>
    <property type="molecule type" value="Genomic_DNA"/>
</dbReference>
<dbReference type="InterPro" id="IPR036910">
    <property type="entry name" value="HMG_box_dom_sf"/>
</dbReference>
<sequence length="196" mass="22447">MDYRSKISKSNPNMLSKDVTKELGKMWSTISYDEKIFYTQKACLEKSIGTTTSEIAQCFEFTKVENSDSAENSENAANVVDQIIETLDAESEVDDEHDEFNRKNAKDGHTINSICYYVVRFNNVFLWMYVFYIFYSFLTHKTSVVVNDVNKVILALPAPPKLLQLAPPKLSFNNFNDCCVLNALTAAWFLLILFRS</sequence>